<feature type="compositionally biased region" description="Basic and acidic residues" evidence="5">
    <location>
        <begin position="34"/>
        <end position="44"/>
    </location>
</feature>
<reference evidence="7" key="1">
    <citation type="submission" date="2014-03" db="EMBL/GenBank/DDBJ databases">
        <authorList>
            <person name="Casaregola S."/>
        </authorList>
    </citation>
    <scope>NUCLEOTIDE SEQUENCE [LARGE SCALE GENOMIC DNA]</scope>
    <source>
        <strain evidence="7">CLIB 918</strain>
    </source>
</reference>
<dbReference type="Pfam" id="PF22298">
    <property type="entry name" value="Tsr1_G-like"/>
    <property type="match status" value="1"/>
</dbReference>
<evidence type="ECO:0000256" key="2">
    <source>
        <dbReference type="ARBA" id="ARBA00022517"/>
    </source>
</evidence>
<dbReference type="GO" id="GO:0034511">
    <property type="term" value="F:U3 snoRNA binding"/>
    <property type="evidence" value="ECO:0007669"/>
    <property type="project" value="TreeGrafter"/>
</dbReference>
<dbReference type="GO" id="GO:0005525">
    <property type="term" value="F:GTP binding"/>
    <property type="evidence" value="ECO:0007669"/>
    <property type="project" value="TreeGrafter"/>
</dbReference>
<dbReference type="InterPro" id="IPR030387">
    <property type="entry name" value="G_Bms1/Tsr1_dom"/>
</dbReference>
<dbReference type="Proteomes" id="UP000242525">
    <property type="component" value="Unassembled WGS sequence"/>
</dbReference>
<accession>A0A0J9XF04</accession>
<evidence type="ECO:0000256" key="5">
    <source>
        <dbReference type="SAM" id="MobiDB-lite"/>
    </source>
</evidence>
<dbReference type="SMART" id="SM01362">
    <property type="entry name" value="DUF663"/>
    <property type="match status" value="1"/>
</dbReference>
<evidence type="ECO:0000259" key="6">
    <source>
        <dbReference type="PROSITE" id="PS51714"/>
    </source>
</evidence>
<dbReference type="GO" id="GO:0000462">
    <property type="term" value="P:maturation of SSU-rRNA from tricistronic rRNA transcript (SSU-rRNA, 5.8S rRNA, LSU-rRNA)"/>
    <property type="evidence" value="ECO:0007669"/>
    <property type="project" value="TreeGrafter"/>
</dbReference>
<comment type="subcellular location">
    <subcellularLocation>
        <location evidence="1">Nucleus</location>
        <location evidence="1">Nucleolus</location>
    </subcellularLocation>
</comment>
<dbReference type="PROSITE" id="PS51714">
    <property type="entry name" value="G_BMS1"/>
    <property type="match status" value="1"/>
</dbReference>
<dbReference type="Pfam" id="PF04950">
    <property type="entry name" value="RIBIOP_C"/>
    <property type="match status" value="1"/>
</dbReference>
<keyword evidence="3" id="KW-0539">Nucleus</keyword>
<evidence type="ECO:0000256" key="4">
    <source>
        <dbReference type="ARBA" id="ARBA00038288"/>
    </source>
</evidence>
<organism evidence="7 8">
    <name type="scientific">Geotrichum candidum</name>
    <name type="common">Oospora lactis</name>
    <name type="synonym">Dipodascus geotrichum</name>
    <dbReference type="NCBI Taxonomy" id="1173061"/>
    <lineage>
        <taxon>Eukaryota</taxon>
        <taxon>Fungi</taxon>
        <taxon>Dikarya</taxon>
        <taxon>Ascomycota</taxon>
        <taxon>Saccharomycotina</taxon>
        <taxon>Dipodascomycetes</taxon>
        <taxon>Dipodascales</taxon>
        <taxon>Dipodascaceae</taxon>
        <taxon>Geotrichum</taxon>
    </lineage>
</organism>
<feature type="region of interest" description="Disordered" evidence="5">
    <location>
        <begin position="413"/>
        <end position="435"/>
    </location>
</feature>
<dbReference type="GO" id="GO:0030688">
    <property type="term" value="C:preribosome, small subunit precursor"/>
    <property type="evidence" value="ECO:0007669"/>
    <property type="project" value="TreeGrafter"/>
</dbReference>
<comment type="caution">
    <text evidence="7">The sequence shown here is derived from an EMBL/GenBank/DDBJ whole genome shotgun (WGS) entry which is preliminary data.</text>
</comment>
<keyword evidence="2" id="KW-0690">Ribosome biogenesis</keyword>
<comment type="similarity">
    <text evidence="4">Belongs to the TRAFAC class translation factor GTPase superfamily. Bms1-like GTPase family. TSR1 subfamily.</text>
</comment>
<dbReference type="AlphaFoldDB" id="A0A0J9XF04"/>
<dbReference type="PANTHER" id="PTHR12858:SF1">
    <property type="entry name" value="PRE-RRNA-PROCESSING PROTEIN TSR1 HOMOLOG"/>
    <property type="match status" value="1"/>
</dbReference>
<feature type="domain" description="Bms1-type G" evidence="6">
    <location>
        <begin position="81"/>
        <end position="241"/>
    </location>
</feature>
<dbReference type="PANTHER" id="PTHR12858">
    <property type="entry name" value="RIBOSOME BIOGENESIS PROTEIN"/>
    <property type="match status" value="1"/>
</dbReference>
<dbReference type="SMART" id="SM00785">
    <property type="entry name" value="AARP2CN"/>
    <property type="match status" value="1"/>
</dbReference>
<dbReference type="InterPro" id="IPR012948">
    <property type="entry name" value="AARP2CN"/>
</dbReference>
<feature type="compositionally biased region" description="Acidic residues" evidence="5">
    <location>
        <begin position="413"/>
        <end position="423"/>
    </location>
</feature>
<dbReference type="EMBL" id="CCBN010000012">
    <property type="protein sequence ID" value="CDO55823.1"/>
    <property type="molecule type" value="Genomic_DNA"/>
</dbReference>
<dbReference type="Pfam" id="PF08142">
    <property type="entry name" value="AARP2CN"/>
    <property type="match status" value="1"/>
</dbReference>
<dbReference type="GO" id="GO:0000479">
    <property type="term" value="P:endonucleolytic cleavage of tricistronic rRNA transcript (SSU-rRNA, 5.8S rRNA, LSU-rRNA)"/>
    <property type="evidence" value="ECO:0007669"/>
    <property type="project" value="TreeGrafter"/>
</dbReference>
<keyword evidence="8" id="KW-1185">Reference proteome</keyword>
<evidence type="ECO:0000313" key="7">
    <source>
        <dbReference type="EMBL" id="CDO55823.1"/>
    </source>
</evidence>
<dbReference type="GO" id="GO:0003924">
    <property type="term" value="F:GTPase activity"/>
    <property type="evidence" value="ECO:0007669"/>
    <property type="project" value="TreeGrafter"/>
</dbReference>
<feature type="region of interest" description="Disordered" evidence="5">
    <location>
        <begin position="1"/>
        <end position="57"/>
    </location>
</feature>
<dbReference type="InterPro" id="IPR007034">
    <property type="entry name" value="BMS1_TSR1_C"/>
</dbReference>
<proteinExistence type="inferred from homology"/>
<name>A0A0J9XF04_GEOCN</name>
<dbReference type="STRING" id="1173061.A0A0J9XF04"/>
<dbReference type="InterPro" id="IPR039761">
    <property type="entry name" value="Bms1/Tsr1"/>
</dbReference>
<evidence type="ECO:0000256" key="1">
    <source>
        <dbReference type="ARBA" id="ARBA00004604"/>
    </source>
</evidence>
<sequence length="775" mass="88133">MAGSHQHRSTLKRGHKSFKSRHATKGTLKIQVKGKVDKDSDNTKAHVMTKKERRNQANQVKYNKAVEVAVNRKLFAGTHGAPKIVAVVPLSPSINPIGVVNAITGALDVKNPVIQNPGVSTVYSDKFKQKLTYILPSRNFISILDAAKVADFVVFILSATEEVDEFGELCIRAIESQGVSNTFGIIPDIKSVPNAKQQNDVRESLFSFFTHFFPTTDKMYATEIPSETLNIARILCQKYPKGVHWRDERPYLLADQIYWEADNSAEQKGYAVVEGYVRGKGFNPDRLVHIPGYGDFQVAKIVKAPSRGANAMETDESLDVLPTENRETLDDLVPFDDDMMVEDEGYNGEFSAPGVRLDDHHYFRDEFREEYELEMKTRRLPKGMSDYQSKWIIDDELIDDEELSEDDFEDEEEMVDDNGEDDFGVSKTAPSEYGDMTEAGDMQSEMFLELSADEEERQLKEYRARARADLEFPDEVELPPNVSAKERMSRYRGLKNLRSCTWDVEEKDPRAPEEWARLLRVQNFRATKNRVLKDAIINAKVEVGTKVKLYIVVDRFIADNIKVDQTAFTIYGLLEHEHKQGVVNYSVNPNTEYNEPIASKETLIAQCGARRYLIRPIFSQAGKSSNNVYKYERFLQPGRQSTASFIAPVTFGNVPVLYFKQNEDRLDLIGSGSVLDADHSRILAKRAILTGAPFKIHKKLVTIRYMFFNREDILWYKAVPLFTKTGRSGFIKEALGTHGYFKATFDKKISAQDVIAMALYKRVWPRTSMLWNGGL</sequence>
<evidence type="ECO:0000313" key="8">
    <source>
        <dbReference type="Proteomes" id="UP000242525"/>
    </source>
</evidence>
<evidence type="ECO:0000256" key="3">
    <source>
        <dbReference type="ARBA" id="ARBA00023242"/>
    </source>
</evidence>
<dbReference type="GO" id="GO:0005730">
    <property type="term" value="C:nucleolus"/>
    <property type="evidence" value="ECO:0007669"/>
    <property type="project" value="UniProtKB-SubCell"/>
</dbReference>
<dbReference type="OrthoDB" id="119302at2759"/>
<gene>
    <name evidence="7" type="ORF">BN980_GECA12s02903g</name>
</gene>
<feature type="compositionally biased region" description="Basic residues" evidence="5">
    <location>
        <begin position="1"/>
        <end position="24"/>
    </location>
</feature>
<protein>
    <submittedName>
        <fullName evidence="7">Similar to Saccharomyces cerevisiae YDL060W TSR1 Protein required for processing of 20S pre-rRNA in the cytoplasm</fullName>
    </submittedName>
</protein>